<sequence length="80" mass="8972">MEDMFRSMILDLATLAPSYRGSDGTPHAPSVTYRRYRPLQIIRLDIKIPLTTSVNLLSKLGKNRSMNSESVTAVEALICF</sequence>
<protein>
    <submittedName>
        <fullName evidence="1">Uncharacterized protein</fullName>
    </submittedName>
</protein>
<reference evidence="1 2" key="1">
    <citation type="submission" date="2020-04" db="EMBL/GenBank/DDBJ databases">
        <title>Plant Genome Project.</title>
        <authorList>
            <person name="Zhang R.-G."/>
        </authorList>
    </citation>
    <scope>NUCLEOTIDE SEQUENCE [LARGE SCALE GENOMIC DNA]</scope>
    <source>
        <strain evidence="1">YNK0</strain>
        <tissue evidence="1">Leaf</tissue>
    </source>
</reference>
<organism evidence="1 2">
    <name type="scientific">Tetracentron sinense</name>
    <name type="common">Spur-leaf</name>
    <dbReference type="NCBI Taxonomy" id="13715"/>
    <lineage>
        <taxon>Eukaryota</taxon>
        <taxon>Viridiplantae</taxon>
        <taxon>Streptophyta</taxon>
        <taxon>Embryophyta</taxon>
        <taxon>Tracheophyta</taxon>
        <taxon>Spermatophyta</taxon>
        <taxon>Magnoliopsida</taxon>
        <taxon>Trochodendrales</taxon>
        <taxon>Trochodendraceae</taxon>
        <taxon>Tetracentron</taxon>
    </lineage>
</organism>
<dbReference type="AlphaFoldDB" id="A0A835D3X4"/>
<proteinExistence type="predicted"/>
<dbReference type="EMBL" id="JABCRI010000022">
    <property type="protein sequence ID" value="KAF8379513.1"/>
    <property type="molecule type" value="Genomic_DNA"/>
</dbReference>
<gene>
    <name evidence="1" type="ORF">HHK36_028951</name>
</gene>
<evidence type="ECO:0000313" key="2">
    <source>
        <dbReference type="Proteomes" id="UP000655225"/>
    </source>
</evidence>
<dbReference type="Proteomes" id="UP000655225">
    <property type="component" value="Unassembled WGS sequence"/>
</dbReference>
<evidence type="ECO:0000313" key="1">
    <source>
        <dbReference type="EMBL" id="KAF8379513.1"/>
    </source>
</evidence>
<name>A0A835D3X4_TETSI</name>
<keyword evidence="2" id="KW-1185">Reference proteome</keyword>
<comment type="caution">
    <text evidence="1">The sequence shown here is derived from an EMBL/GenBank/DDBJ whole genome shotgun (WGS) entry which is preliminary data.</text>
</comment>
<accession>A0A835D3X4</accession>